<sequence>MSAYNETITEEDKVSIVSRFLLHAPPGEFNEVFNDVRTLLNDDSLLKERLSGSFSQYNKDQFTPVRIDGADLAVIISEHNDVGRNRFYDPRSKRSFKFDHLRKEASEVQQQEFADARTESWRSAFEAHFANYVDNYYKHGVCSVFAKSDGSQMTIVACIEDHQFQPKNFWNGRWRAQWSLTFSPGQSTAELRGVVKVQVHYYEDGNVQLVSSKEIKEEVSITGEAETARNVIQIVQEAENDYQTGVSENYSTMSETTFKALRRQLPLTRTKIDWGKITGYRIGNELVKTDGR</sequence>
<accession>A0A1D1UY30</accession>
<dbReference type="PANTHER" id="PTHR10653">
    <property type="entry name" value="F-ACTIN-CAPPING PROTEIN SUBUNIT ALPHA"/>
    <property type="match status" value="1"/>
</dbReference>
<dbReference type="GO" id="GO:0051016">
    <property type="term" value="P:barbed-end actin filament capping"/>
    <property type="evidence" value="ECO:0007669"/>
    <property type="project" value="UniProtKB-UniRule"/>
</dbReference>
<dbReference type="InterPro" id="IPR042489">
    <property type="entry name" value="CapZ_alpha_1"/>
</dbReference>
<evidence type="ECO:0000256" key="3">
    <source>
        <dbReference type="ARBA" id="ARBA00022467"/>
    </source>
</evidence>
<evidence type="ECO:0000256" key="4">
    <source>
        <dbReference type="ARBA" id="ARBA00023203"/>
    </source>
</evidence>
<evidence type="ECO:0000256" key="1">
    <source>
        <dbReference type="ARBA" id="ARBA00010479"/>
    </source>
</evidence>
<organism evidence="6 7">
    <name type="scientific">Ramazzottius varieornatus</name>
    <name type="common">Water bear</name>
    <name type="synonym">Tardigrade</name>
    <dbReference type="NCBI Taxonomy" id="947166"/>
    <lineage>
        <taxon>Eukaryota</taxon>
        <taxon>Metazoa</taxon>
        <taxon>Ecdysozoa</taxon>
        <taxon>Tardigrada</taxon>
        <taxon>Eutardigrada</taxon>
        <taxon>Parachela</taxon>
        <taxon>Hypsibioidea</taxon>
        <taxon>Ramazzottiidae</taxon>
        <taxon>Ramazzottius</taxon>
    </lineage>
</organism>
<dbReference type="STRING" id="947166.A0A1D1UY30"/>
<keyword evidence="4 5" id="KW-0009">Actin-binding</keyword>
<dbReference type="Proteomes" id="UP000186922">
    <property type="component" value="Unassembled WGS sequence"/>
</dbReference>
<name>A0A1D1UY30_RAMVA</name>
<evidence type="ECO:0000256" key="2">
    <source>
        <dbReference type="ARBA" id="ARBA00014038"/>
    </source>
</evidence>
<evidence type="ECO:0000256" key="5">
    <source>
        <dbReference type="RuleBase" id="RU365077"/>
    </source>
</evidence>
<dbReference type="OrthoDB" id="340550at2759"/>
<dbReference type="SUPFAM" id="SSF90096">
    <property type="entry name" value="Subunits of heterodimeric actin filament capping protein Capz"/>
    <property type="match status" value="1"/>
</dbReference>
<reference evidence="6 7" key="1">
    <citation type="journal article" date="2016" name="Nat. Commun.">
        <title>Extremotolerant tardigrade genome and improved radiotolerance of human cultured cells by tardigrade-unique protein.</title>
        <authorList>
            <person name="Hashimoto T."/>
            <person name="Horikawa D.D."/>
            <person name="Saito Y."/>
            <person name="Kuwahara H."/>
            <person name="Kozuka-Hata H."/>
            <person name="Shin-I T."/>
            <person name="Minakuchi Y."/>
            <person name="Ohishi K."/>
            <person name="Motoyama A."/>
            <person name="Aizu T."/>
            <person name="Enomoto A."/>
            <person name="Kondo K."/>
            <person name="Tanaka S."/>
            <person name="Hara Y."/>
            <person name="Koshikawa S."/>
            <person name="Sagara H."/>
            <person name="Miura T."/>
            <person name="Yokobori S."/>
            <person name="Miyagawa K."/>
            <person name="Suzuki Y."/>
            <person name="Kubo T."/>
            <person name="Oyama M."/>
            <person name="Kohara Y."/>
            <person name="Fujiyama A."/>
            <person name="Arakawa K."/>
            <person name="Katayama T."/>
            <person name="Toyoda A."/>
            <person name="Kunieda T."/>
        </authorList>
    </citation>
    <scope>NUCLEOTIDE SEQUENCE [LARGE SCALE GENOMIC DNA]</scope>
    <source>
        <strain evidence="6 7">YOKOZUNA-1</strain>
    </source>
</reference>
<comment type="caution">
    <text evidence="6">The sequence shown here is derived from an EMBL/GenBank/DDBJ whole genome shotgun (WGS) entry which is preliminary data.</text>
</comment>
<evidence type="ECO:0000313" key="6">
    <source>
        <dbReference type="EMBL" id="GAU93285.1"/>
    </source>
</evidence>
<dbReference type="FunFam" id="3.90.1150.210:FF:000003">
    <property type="entry name" value="F-actin-capping protein subunit alpha"/>
    <property type="match status" value="1"/>
</dbReference>
<dbReference type="EMBL" id="BDGG01000002">
    <property type="protein sequence ID" value="GAU93285.1"/>
    <property type="molecule type" value="Genomic_DNA"/>
</dbReference>
<dbReference type="GO" id="GO:0030036">
    <property type="term" value="P:actin cytoskeleton organization"/>
    <property type="evidence" value="ECO:0007669"/>
    <property type="project" value="TreeGrafter"/>
</dbReference>
<dbReference type="GO" id="GO:0051015">
    <property type="term" value="F:actin filament binding"/>
    <property type="evidence" value="ECO:0007669"/>
    <property type="project" value="TreeGrafter"/>
</dbReference>
<dbReference type="Pfam" id="PF01267">
    <property type="entry name" value="F-actin_cap_A"/>
    <property type="match status" value="1"/>
</dbReference>
<gene>
    <name evidence="6" type="primary">RvY_05250-1</name>
    <name evidence="6" type="synonym">RvY_05250.1</name>
    <name evidence="6" type="ORF">RvY_05250</name>
</gene>
<comment type="function">
    <text evidence="5">F-actin-capping proteins bind in a Ca(2+)-independent manner to the fast growing ends of actin filaments (barbed end) thereby blocking the exchange of subunits at these ends. Unlike other capping proteins (such as gelsolin and severin), these proteins do not sever actin filaments.</text>
</comment>
<dbReference type="Gene3D" id="3.90.1150.210">
    <property type="entry name" value="F-actin capping protein, beta subunit"/>
    <property type="match status" value="1"/>
</dbReference>
<dbReference type="InterPro" id="IPR017865">
    <property type="entry name" value="F-actin_cap_asu_CS"/>
</dbReference>
<proteinExistence type="inferred from homology"/>
<comment type="similarity">
    <text evidence="1 5">Belongs to the F-actin-capping protein alpha subunit family.</text>
</comment>
<dbReference type="GO" id="GO:0030863">
    <property type="term" value="C:cortical cytoskeleton"/>
    <property type="evidence" value="ECO:0007669"/>
    <property type="project" value="TreeGrafter"/>
</dbReference>
<dbReference type="PRINTS" id="PR00191">
    <property type="entry name" value="FACTINCAPA"/>
</dbReference>
<evidence type="ECO:0000313" key="7">
    <source>
        <dbReference type="Proteomes" id="UP000186922"/>
    </source>
</evidence>
<dbReference type="InterPro" id="IPR002189">
    <property type="entry name" value="CapZ_alpha"/>
</dbReference>
<dbReference type="GO" id="GO:0008290">
    <property type="term" value="C:F-actin capping protein complex"/>
    <property type="evidence" value="ECO:0007669"/>
    <property type="project" value="UniProtKB-UniRule"/>
</dbReference>
<keyword evidence="7" id="KW-1185">Reference proteome</keyword>
<comment type="subunit">
    <text evidence="5">Heterodimer of an alpha and a beta subunit.</text>
</comment>
<protein>
    <recommendedName>
        <fullName evidence="2 5">F-actin-capping protein subunit alpha</fullName>
    </recommendedName>
</protein>
<dbReference type="InterPro" id="IPR042276">
    <property type="entry name" value="CapZ_alpha/beta_2"/>
</dbReference>
<dbReference type="Gene3D" id="3.30.1140.60">
    <property type="entry name" value="F-actin capping protein, alpha subunit"/>
    <property type="match status" value="1"/>
</dbReference>
<keyword evidence="3 5" id="KW-0117">Actin capping</keyword>
<dbReference type="PANTHER" id="PTHR10653:SF0">
    <property type="entry name" value="F-ACTIN-CAPPING PROTEIN SUBUNIT ALPHA"/>
    <property type="match status" value="1"/>
</dbReference>
<dbReference type="InterPro" id="IPR037282">
    <property type="entry name" value="CapZ_alpha/beta"/>
</dbReference>
<dbReference type="AlphaFoldDB" id="A0A1D1UY30"/>
<dbReference type="PROSITE" id="PS00748">
    <property type="entry name" value="F_ACTIN_CAPPING_A_1"/>
    <property type="match status" value="1"/>
</dbReference>